<evidence type="ECO:0000313" key="3">
    <source>
        <dbReference type="Proteomes" id="UP000824242"/>
    </source>
</evidence>
<organism evidence="2 3">
    <name type="scientific">Candidatus Caccousia avicola</name>
    <dbReference type="NCBI Taxonomy" id="2840721"/>
    <lineage>
        <taxon>Bacteria</taxon>
        <taxon>Bacillati</taxon>
        <taxon>Bacillota</taxon>
        <taxon>Clostridia</taxon>
        <taxon>Eubacteriales</taxon>
        <taxon>Oscillospiraceae</taxon>
        <taxon>Oscillospiraceae incertae sedis</taxon>
        <taxon>Candidatus Caccousia</taxon>
    </lineage>
</organism>
<gene>
    <name evidence="2" type="ORF">IAB89_08765</name>
</gene>
<feature type="compositionally biased region" description="Low complexity" evidence="1">
    <location>
        <begin position="57"/>
        <end position="78"/>
    </location>
</feature>
<accession>A0A9D1AN87</accession>
<dbReference type="InterPro" id="IPR024232">
    <property type="entry name" value="SpoIIIAH"/>
</dbReference>
<dbReference type="EMBL" id="DVGZ01000095">
    <property type="protein sequence ID" value="HIR47727.1"/>
    <property type="molecule type" value="Genomic_DNA"/>
</dbReference>
<sequence>MAFGKRQLVLAALVVALGAAVYLNWQFTGENQLVAAGTDVSEKAVGEAQLVNASAMSSSPEESGAAVSGASSESGEPAKTAEEYFSETRLSRQQSRDEAVELLEDVLQDAKASEEAKKEAVSQAAVIAQNVLQENNIENLVKAKGFADCVAFLQNGECTVVVQTQESNQNNAIMIKDIVTGQSGVSSDKIKIIECS</sequence>
<comment type="caution">
    <text evidence="2">The sequence shown here is derived from an EMBL/GenBank/DDBJ whole genome shotgun (WGS) entry which is preliminary data.</text>
</comment>
<reference evidence="2" key="1">
    <citation type="submission" date="2020-10" db="EMBL/GenBank/DDBJ databases">
        <authorList>
            <person name="Gilroy R."/>
        </authorList>
    </citation>
    <scope>NUCLEOTIDE SEQUENCE</scope>
    <source>
        <strain evidence="2">ChiSxjej1B13-7958</strain>
    </source>
</reference>
<evidence type="ECO:0000256" key="1">
    <source>
        <dbReference type="SAM" id="MobiDB-lite"/>
    </source>
</evidence>
<proteinExistence type="predicted"/>
<dbReference type="Gene3D" id="1.10.287.4300">
    <property type="entry name" value="Stage III sporulation protein AH-like"/>
    <property type="match status" value="1"/>
</dbReference>
<feature type="region of interest" description="Disordered" evidence="1">
    <location>
        <begin position="53"/>
        <end position="92"/>
    </location>
</feature>
<protein>
    <submittedName>
        <fullName evidence="2">SpoIIIAH-like family protein</fullName>
    </submittedName>
</protein>
<name>A0A9D1AN87_9FIRM</name>
<dbReference type="Proteomes" id="UP000824242">
    <property type="component" value="Unassembled WGS sequence"/>
</dbReference>
<dbReference type="InterPro" id="IPR038503">
    <property type="entry name" value="SpoIIIAH_sf"/>
</dbReference>
<evidence type="ECO:0000313" key="2">
    <source>
        <dbReference type="EMBL" id="HIR47727.1"/>
    </source>
</evidence>
<dbReference type="AlphaFoldDB" id="A0A9D1AN87"/>
<reference evidence="2" key="2">
    <citation type="journal article" date="2021" name="PeerJ">
        <title>Extensive microbial diversity within the chicken gut microbiome revealed by metagenomics and culture.</title>
        <authorList>
            <person name="Gilroy R."/>
            <person name="Ravi A."/>
            <person name="Getino M."/>
            <person name="Pursley I."/>
            <person name="Horton D.L."/>
            <person name="Alikhan N.F."/>
            <person name="Baker D."/>
            <person name="Gharbi K."/>
            <person name="Hall N."/>
            <person name="Watson M."/>
            <person name="Adriaenssens E.M."/>
            <person name="Foster-Nyarko E."/>
            <person name="Jarju S."/>
            <person name="Secka A."/>
            <person name="Antonio M."/>
            <person name="Oren A."/>
            <person name="Chaudhuri R.R."/>
            <person name="La Ragione R."/>
            <person name="Hildebrand F."/>
            <person name="Pallen M.J."/>
        </authorList>
    </citation>
    <scope>NUCLEOTIDE SEQUENCE</scope>
    <source>
        <strain evidence="2">ChiSxjej1B13-7958</strain>
    </source>
</reference>
<dbReference type="Pfam" id="PF12685">
    <property type="entry name" value="SpoIIIAH"/>
    <property type="match status" value="1"/>
</dbReference>